<sequence>MADKSPVLIDNGKLAGDCSISYPGTCKYTVTKSDAKKGTVKAAGVKGSKKSLVIADSIKINGYTLKVTAIGDKAFKTIRRQLL</sequence>
<name>A0AAW3JRR8_9FIRM</name>
<reference evidence="1 2" key="1">
    <citation type="submission" date="2015-10" db="EMBL/GenBank/DDBJ databases">
        <title>Butyribacter intestini gen. nov., sp. nov., a butyric acid-producing bacterium of the family Lachnospiraceae isolated from the human faeces.</title>
        <authorList>
            <person name="Zou Y."/>
            <person name="Xue W."/>
            <person name="Luo G."/>
            <person name="Lv M."/>
        </authorList>
    </citation>
    <scope>NUCLEOTIDE SEQUENCE [LARGE SCALE GENOMIC DNA]</scope>
    <source>
        <strain evidence="1 2">TF01-11</strain>
    </source>
</reference>
<organism evidence="1 2">
    <name type="scientific">Butyribacter intestini</name>
    <dbReference type="NCBI Taxonomy" id="1703332"/>
    <lineage>
        <taxon>Bacteria</taxon>
        <taxon>Bacillati</taxon>
        <taxon>Bacillota</taxon>
        <taxon>Clostridia</taxon>
        <taxon>Lachnospirales</taxon>
        <taxon>Lachnospiraceae</taxon>
        <taxon>Butyribacter</taxon>
    </lineage>
</organism>
<evidence type="ECO:0000313" key="2">
    <source>
        <dbReference type="Proteomes" id="UP000050833"/>
    </source>
</evidence>
<gene>
    <name evidence="1" type="ORF">APZ18_10980</name>
</gene>
<dbReference type="RefSeq" id="WP_055944881.1">
    <property type="nucleotide sequence ID" value="NZ_JAQDCV010000005.1"/>
</dbReference>
<proteinExistence type="predicted"/>
<dbReference type="EMBL" id="LLKB01000005">
    <property type="protein sequence ID" value="KQC85212.1"/>
    <property type="molecule type" value="Genomic_DNA"/>
</dbReference>
<accession>A0AAW3JRR8</accession>
<dbReference type="Gene3D" id="3.80.10.10">
    <property type="entry name" value="Ribonuclease Inhibitor"/>
    <property type="match status" value="1"/>
</dbReference>
<dbReference type="Proteomes" id="UP000050833">
    <property type="component" value="Unassembled WGS sequence"/>
</dbReference>
<protein>
    <submittedName>
        <fullName evidence="1">Uncharacterized protein</fullName>
    </submittedName>
</protein>
<comment type="caution">
    <text evidence="1">The sequence shown here is derived from an EMBL/GenBank/DDBJ whole genome shotgun (WGS) entry which is preliminary data.</text>
</comment>
<evidence type="ECO:0000313" key="1">
    <source>
        <dbReference type="EMBL" id="KQC85212.1"/>
    </source>
</evidence>
<keyword evidence="2" id="KW-1185">Reference proteome</keyword>
<dbReference type="AlphaFoldDB" id="A0AAW3JRR8"/>
<dbReference type="InterPro" id="IPR032675">
    <property type="entry name" value="LRR_dom_sf"/>
</dbReference>